<proteinExistence type="predicted"/>
<keyword evidence="2" id="KW-1185">Reference proteome</keyword>
<comment type="caution">
    <text evidence="1">The sequence shown here is derived from an EMBL/GenBank/DDBJ whole genome shotgun (WGS) entry which is preliminary data.</text>
</comment>
<reference evidence="1 2" key="1">
    <citation type="submission" date="2019-02" db="EMBL/GenBank/DDBJ databases">
        <title>Genomic Encyclopedia of Type Strains, Phase IV (KMG-IV): sequencing the most valuable type-strain genomes for metagenomic binning, comparative biology and taxonomic classification.</title>
        <authorList>
            <person name="Goeker M."/>
        </authorList>
    </citation>
    <scope>NUCLEOTIDE SEQUENCE [LARGE SCALE GENOMIC DNA]</scope>
    <source>
        <strain evidence="1 2">DSM 17196</strain>
    </source>
</reference>
<dbReference type="EMBL" id="SGXE01000005">
    <property type="protein sequence ID" value="RZS91870.1"/>
    <property type="molecule type" value="Genomic_DNA"/>
</dbReference>
<dbReference type="Proteomes" id="UP000292262">
    <property type="component" value="Unassembled WGS sequence"/>
</dbReference>
<accession>A0A4Q7NXY7</accession>
<evidence type="ECO:0000313" key="2">
    <source>
        <dbReference type="Proteomes" id="UP000292262"/>
    </source>
</evidence>
<sequence length="260" mass="29919">MYFAKYEVLMFTHCINLLQSKTWRIYYDEISITISSKTLVPMIVTSNRGLQIKQLKQLVTYSIVLLCCLPAYTQSLQKNEEKWQNLQAAAHRIGFCVYQVKETVCTAHQQKSKSKTAAYTETEEVYYFEFDCTWANKRITNWADTNTTSAEQYLMLFDTDQKNTKTAPNTTTTSNSYGMFSILDCTLTYDYKTRVTASIGINATVIARKKNSILSNTLWREFMSGREGRLETTISIPLYGNNAAQDFEAFKEAFINYLAN</sequence>
<name>A0A4Q7NXY7_9FLAO</name>
<protein>
    <submittedName>
        <fullName evidence="1">Uncharacterized protein</fullName>
    </submittedName>
</protein>
<evidence type="ECO:0000313" key="1">
    <source>
        <dbReference type="EMBL" id="RZS91870.1"/>
    </source>
</evidence>
<gene>
    <name evidence="1" type="ORF">EV197_2973</name>
</gene>
<organism evidence="1 2">
    <name type="scientific">Aquimarina brevivitae</name>
    <dbReference type="NCBI Taxonomy" id="323412"/>
    <lineage>
        <taxon>Bacteria</taxon>
        <taxon>Pseudomonadati</taxon>
        <taxon>Bacteroidota</taxon>
        <taxon>Flavobacteriia</taxon>
        <taxon>Flavobacteriales</taxon>
        <taxon>Flavobacteriaceae</taxon>
        <taxon>Aquimarina</taxon>
    </lineage>
</organism>
<dbReference type="AlphaFoldDB" id="A0A4Q7NXY7"/>